<keyword evidence="21" id="KW-1185">Reference proteome</keyword>
<dbReference type="GO" id="GO:0036503">
    <property type="term" value="P:ERAD pathway"/>
    <property type="evidence" value="ECO:0007669"/>
    <property type="project" value="TreeGrafter"/>
</dbReference>
<dbReference type="GO" id="GO:0005789">
    <property type="term" value="C:endoplasmic reticulum membrane"/>
    <property type="evidence" value="ECO:0007669"/>
    <property type="project" value="UniProtKB-SubCell"/>
</dbReference>
<evidence type="ECO:0000256" key="9">
    <source>
        <dbReference type="ARBA" id="ARBA00022771"/>
    </source>
</evidence>
<dbReference type="InterPro" id="IPR058051">
    <property type="entry name" value="Znf_RING_synoviolin"/>
</dbReference>
<feature type="transmembrane region" description="Helical" evidence="17">
    <location>
        <begin position="141"/>
        <end position="159"/>
    </location>
</feature>
<evidence type="ECO:0000256" key="3">
    <source>
        <dbReference type="ARBA" id="ARBA00004906"/>
    </source>
</evidence>
<evidence type="ECO:0000259" key="18">
    <source>
        <dbReference type="PROSITE" id="PS50089"/>
    </source>
</evidence>
<feature type="compositionally biased region" description="Low complexity" evidence="16">
    <location>
        <begin position="310"/>
        <end position="329"/>
    </location>
</feature>
<evidence type="ECO:0000313" key="20">
    <source>
        <dbReference type="EMBL" id="KAA1099372.1"/>
    </source>
</evidence>
<name>A0A5B0M3I8_PUCGR</name>
<feature type="transmembrane region" description="Helical" evidence="17">
    <location>
        <begin position="221"/>
        <end position="241"/>
    </location>
</feature>
<evidence type="ECO:0000256" key="13">
    <source>
        <dbReference type="ARBA" id="ARBA00022989"/>
    </source>
</evidence>
<evidence type="ECO:0000313" key="21">
    <source>
        <dbReference type="Proteomes" id="UP000324748"/>
    </source>
</evidence>
<evidence type="ECO:0000256" key="16">
    <source>
        <dbReference type="SAM" id="MobiDB-lite"/>
    </source>
</evidence>
<dbReference type="EMBL" id="VDEP01000482">
    <property type="protein sequence ID" value="KAA1070966.1"/>
    <property type="molecule type" value="Genomic_DNA"/>
</dbReference>
<evidence type="ECO:0000256" key="17">
    <source>
        <dbReference type="SAM" id="Phobius"/>
    </source>
</evidence>
<dbReference type="InterPro" id="IPR024766">
    <property type="entry name" value="Znf_RING_H2"/>
</dbReference>
<evidence type="ECO:0000256" key="5">
    <source>
        <dbReference type="ARBA" id="ARBA00012483"/>
    </source>
</evidence>
<keyword evidence="11" id="KW-0256">Endoplasmic reticulum</keyword>
<accession>A0A5B0M3I8</accession>
<keyword evidence="9 15" id="KW-0863">Zinc-finger</keyword>
<dbReference type="AlphaFoldDB" id="A0A5B0M3I8"/>
<sequence length="812" mass="88295">MRLVAYGGVSTLSATCAVLAAFRQRANFYAAAVYLSKSNACMMILCNFGIFCTIILAKILQSIFFGQLRLAEIERVNDRLWFTISETLLALAMFRDEFDTSFVVLFISLIFVKCFHWLAAYRVEWMDQTTSPPGRLFHARMISVLSIIWVTDMLLIAYATESVLLHGPSVVLMFEMEYIIMQVTCLSIICKYILNSYAHYRAQEHWEGKSTYQFYIDLATDFLKLLTYIGFLSLTLTFHGLPINVLRDVYYTFRSFITKCNNLVRFRQATRNMNERYPNATRAEMESLTDKTCIICREDMEFRDDHEPQAGDPAPNNNNNGTAPAGPNDTPKKLVCGHIFHFHCLRSWLERQQTCPTCRRPVIQAPPATQVAPQNPNAAVNRAFAAAMAAAGAGPPPIPPANPAAARGQAPGAPLGLPAAQPGQPPHAGAGDPTLIGTRPDGTRQDFHQRMREFEQRFAAATTPNPGGPNSAAPGSITQLRQQAQTRNNPLLQFDLSAHPTPSPSRPIAGPHHLRLRTNPGSRTSSNGFPTFPSSRTSVERKNSQTSTDQPQAGATSKDQASSSAKPATSLLVTPRPQSDAPKDTVETALPACPEDTSTAGDSHSAQQQSTTISSTTSTEQSSDKELTSPKSLDSERIAPGLVQPASLAEMRIDFGGSKEQKPQLPCLIPLFDHHQRPSFVPASSSSSSSTFTNQALLQEYQQKIIEFGGKGHSASFVGEAGGAIQDPKTAQLLEIQNCLADCCAKLARLMAPDSAQIPAVNPAGSLDGRPRSSSQSNEISKDDGNVSGSQGAEDEVQVDEVGKGKGKSDGQ</sequence>
<dbReference type="Proteomes" id="UP000325313">
    <property type="component" value="Unassembled WGS sequence"/>
</dbReference>
<evidence type="ECO:0000256" key="1">
    <source>
        <dbReference type="ARBA" id="ARBA00000900"/>
    </source>
</evidence>
<dbReference type="CDD" id="cd16479">
    <property type="entry name" value="RING-H2_synoviolin"/>
    <property type="match status" value="1"/>
</dbReference>
<dbReference type="EMBL" id="VSWC01000054">
    <property type="protein sequence ID" value="KAA1099372.1"/>
    <property type="molecule type" value="Genomic_DNA"/>
</dbReference>
<feature type="compositionally biased region" description="Basic and acidic residues" evidence="16">
    <location>
        <begin position="801"/>
        <end position="812"/>
    </location>
</feature>
<evidence type="ECO:0000256" key="10">
    <source>
        <dbReference type="ARBA" id="ARBA00022786"/>
    </source>
</evidence>
<keyword evidence="8" id="KW-0479">Metal-binding</keyword>
<feature type="compositionally biased region" description="Low complexity" evidence="16">
    <location>
        <begin position="403"/>
        <end position="433"/>
    </location>
</feature>
<comment type="catalytic activity">
    <reaction evidence="1">
        <text>S-ubiquitinyl-[E2 ubiquitin-conjugating enzyme]-L-cysteine + [acceptor protein]-L-lysine = [E2 ubiquitin-conjugating enzyme]-L-cysteine + N(6)-ubiquitinyl-[acceptor protein]-L-lysine.</text>
        <dbReference type="EC" id="2.3.2.27"/>
    </reaction>
</comment>
<dbReference type="InterPro" id="IPR001841">
    <property type="entry name" value="Znf_RING"/>
</dbReference>
<evidence type="ECO:0000256" key="8">
    <source>
        <dbReference type="ARBA" id="ARBA00022723"/>
    </source>
</evidence>
<feature type="domain" description="RING-type" evidence="18">
    <location>
        <begin position="293"/>
        <end position="359"/>
    </location>
</feature>
<evidence type="ECO:0000256" key="15">
    <source>
        <dbReference type="PROSITE-ProRule" id="PRU00175"/>
    </source>
</evidence>
<evidence type="ECO:0000256" key="14">
    <source>
        <dbReference type="ARBA" id="ARBA00023136"/>
    </source>
</evidence>
<dbReference type="SMART" id="SM00184">
    <property type="entry name" value="RING"/>
    <property type="match status" value="1"/>
</dbReference>
<dbReference type="Pfam" id="PF25563">
    <property type="entry name" value="TPR_SYVN1_N"/>
    <property type="match status" value="1"/>
</dbReference>
<evidence type="ECO:0000313" key="19">
    <source>
        <dbReference type="EMBL" id="KAA1070966.1"/>
    </source>
</evidence>
<evidence type="ECO:0000313" key="22">
    <source>
        <dbReference type="Proteomes" id="UP000325313"/>
    </source>
</evidence>
<feature type="transmembrane region" description="Helical" evidence="17">
    <location>
        <begin position="101"/>
        <end position="120"/>
    </location>
</feature>
<evidence type="ECO:0000256" key="6">
    <source>
        <dbReference type="ARBA" id="ARBA00022679"/>
    </source>
</evidence>
<dbReference type="SMART" id="SM01197">
    <property type="entry name" value="FANCL_C"/>
    <property type="match status" value="1"/>
</dbReference>
<comment type="subcellular location">
    <subcellularLocation>
        <location evidence="2">Endoplasmic reticulum membrane</location>
        <topology evidence="2">Multi-pass membrane protein</topology>
    </subcellularLocation>
</comment>
<dbReference type="OrthoDB" id="7759664at2759"/>
<comment type="similarity">
    <text evidence="4">Belongs to the HRD1 family.</text>
</comment>
<feature type="compositionally biased region" description="Low complexity" evidence="16">
    <location>
        <begin position="603"/>
        <end position="621"/>
    </location>
</feature>
<feature type="compositionally biased region" description="Polar residues" evidence="16">
    <location>
        <begin position="544"/>
        <end position="567"/>
    </location>
</feature>
<feature type="transmembrane region" description="Helical" evidence="17">
    <location>
        <begin position="179"/>
        <end position="200"/>
    </location>
</feature>
<feature type="compositionally biased region" description="Low complexity" evidence="16">
    <location>
        <begin position="464"/>
        <end position="476"/>
    </location>
</feature>
<dbReference type="Proteomes" id="UP000324748">
    <property type="component" value="Unassembled WGS sequence"/>
</dbReference>
<feature type="transmembrane region" description="Helical" evidence="17">
    <location>
        <begin position="40"/>
        <end position="60"/>
    </location>
</feature>
<dbReference type="GO" id="GO:0061630">
    <property type="term" value="F:ubiquitin protein ligase activity"/>
    <property type="evidence" value="ECO:0007669"/>
    <property type="project" value="UniProtKB-EC"/>
</dbReference>
<evidence type="ECO:0000256" key="2">
    <source>
        <dbReference type="ARBA" id="ARBA00004477"/>
    </source>
</evidence>
<keyword evidence="12" id="KW-0862">Zinc</keyword>
<dbReference type="SUPFAM" id="SSF57850">
    <property type="entry name" value="RING/U-box"/>
    <property type="match status" value="1"/>
</dbReference>
<feature type="region of interest" description="Disordered" evidence="16">
    <location>
        <begin position="460"/>
        <end position="640"/>
    </location>
</feature>
<comment type="caution">
    <text evidence="19">The sequence shown here is derived from an EMBL/GenBank/DDBJ whole genome shotgun (WGS) entry which is preliminary data.</text>
</comment>
<feature type="region of interest" description="Disordered" evidence="16">
    <location>
        <begin position="304"/>
        <end position="329"/>
    </location>
</feature>
<dbReference type="PANTHER" id="PTHR22763">
    <property type="entry name" value="RING ZINC FINGER PROTEIN"/>
    <property type="match status" value="1"/>
</dbReference>
<keyword evidence="13 17" id="KW-1133">Transmembrane helix</keyword>
<keyword evidence="6" id="KW-0808">Transferase</keyword>
<proteinExistence type="inferred from homology"/>
<dbReference type="UniPathway" id="UPA00143"/>
<dbReference type="GO" id="GO:0016567">
    <property type="term" value="P:protein ubiquitination"/>
    <property type="evidence" value="ECO:0007669"/>
    <property type="project" value="UniProtKB-UniPathway"/>
</dbReference>
<feature type="compositionally biased region" description="Polar residues" evidence="16">
    <location>
        <begin position="477"/>
        <end position="491"/>
    </location>
</feature>
<dbReference type="PROSITE" id="PS50089">
    <property type="entry name" value="ZF_RING_2"/>
    <property type="match status" value="1"/>
</dbReference>
<keyword evidence="14 17" id="KW-0472">Membrane</keyword>
<organism evidence="19 22">
    <name type="scientific">Puccinia graminis f. sp. tritici</name>
    <dbReference type="NCBI Taxonomy" id="56615"/>
    <lineage>
        <taxon>Eukaryota</taxon>
        <taxon>Fungi</taxon>
        <taxon>Dikarya</taxon>
        <taxon>Basidiomycota</taxon>
        <taxon>Pucciniomycotina</taxon>
        <taxon>Pucciniomycetes</taxon>
        <taxon>Pucciniales</taxon>
        <taxon>Pucciniaceae</taxon>
        <taxon>Puccinia</taxon>
    </lineage>
</organism>
<keyword evidence="7 17" id="KW-0812">Transmembrane</keyword>
<dbReference type="InterPro" id="IPR013083">
    <property type="entry name" value="Znf_RING/FYVE/PHD"/>
</dbReference>
<feature type="region of interest" description="Disordered" evidence="16">
    <location>
        <begin position="400"/>
        <end position="443"/>
    </location>
</feature>
<dbReference type="InterPro" id="IPR057992">
    <property type="entry name" value="TPR_SYVN1_N"/>
</dbReference>
<evidence type="ECO:0000256" key="7">
    <source>
        <dbReference type="ARBA" id="ARBA00022692"/>
    </source>
</evidence>
<keyword evidence="10" id="KW-0833">Ubl conjugation pathway</keyword>
<dbReference type="GO" id="GO:0043161">
    <property type="term" value="P:proteasome-mediated ubiquitin-dependent protein catabolic process"/>
    <property type="evidence" value="ECO:0007669"/>
    <property type="project" value="TreeGrafter"/>
</dbReference>
<evidence type="ECO:0000256" key="11">
    <source>
        <dbReference type="ARBA" id="ARBA00022824"/>
    </source>
</evidence>
<dbReference type="EC" id="2.3.2.27" evidence="5"/>
<comment type="pathway">
    <text evidence="3">Protein modification; protein ubiquitination.</text>
</comment>
<dbReference type="Gene3D" id="3.30.40.10">
    <property type="entry name" value="Zinc/RING finger domain, C3HC4 (zinc finger)"/>
    <property type="match status" value="1"/>
</dbReference>
<gene>
    <name evidence="19" type="primary">HRD1_2</name>
    <name evidence="20" type="ORF">PGT21_005209</name>
    <name evidence="19" type="ORF">PGTUg99_014156</name>
</gene>
<dbReference type="InterPro" id="IPR050731">
    <property type="entry name" value="HRD1_E3_ubiq-ligases"/>
</dbReference>
<evidence type="ECO:0000256" key="12">
    <source>
        <dbReference type="ARBA" id="ARBA00022833"/>
    </source>
</evidence>
<protein>
    <recommendedName>
        <fullName evidence="5">RING-type E3 ubiquitin transferase</fullName>
        <ecNumber evidence="5">2.3.2.27</ecNumber>
    </recommendedName>
</protein>
<reference evidence="21 22" key="1">
    <citation type="submission" date="2019-05" db="EMBL/GenBank/DDBJ databases">
        <title>Emergence of the Ug99 lineage of the wheat stem rust pathogen through somatic hybridization.</title>
        <authorList>
            <person name="Li F."/>
            <person name="Upadhyaya N.M."/>
            <person name="Sperschneider J."/>
            <person name="Matny O."/>
            <person name="Nguyen-Phuc H."/>
            <person name="Mago R."/>
            <person name="Raley C."/>
            <person name="Miller M.E."/>
            <person name="Silverstein K.A.T."/>
            <person name="Henningsen E."/>
            <person name="Hirsch C.D."/>
            <person name="Visser B."/>
            <person name="Pretorius Z.A."/>
            <person name="Steffenson B.J."/>
            <person name="Schwessinger B."/>
            <person name="Dodds P.N."/>
            <person name="Figueroa M."/>
        </authorList>
    </citation>
    <scope>NUCLEOTIDE SEQUENCE [LARGE SCALE GENOMIC DNA]</scope>
    <source>
        <strain evidence="20">21-0</strain>
        <strain evidence="19 22">Ug99</strain>
    </source>
</reference>
<evidence type="ECO:0000256" key="4">
    <source>
        <dbReference type="ARBA" id="ARBA00010089"/>
    </source>
</evidence>
<feature type="region of interest" description="Disordered" evidence="16">
    <location>
        <begin position="761"/>
        <end position="812"/>
    </location>
</feature>
<feature type="compositionally biased region" description="Basic and acidic residues" evidence="16">
    <location>
        <begin position="622"/>
        <end position="637"/>
    </location>
</feature>
<feature type="compositionally biased region" description="Polar residues" evidence="16">
    <location>
        <begin position="519"/>
        <end position="537"/>
    </location>
</feature>
<dbReference type="PANTHER" id="PTHR22763:SF184">
    <property type="entry name" value="E3 UBIQUITIN-PROTEIN LIGASE SYNOVIOLIN"/>
    <property type="match status" value="1"/>
</dbReference>
<dbReference type="GO" id="GO:0008270">
    <property type="term" value="F:zinc ion binding"/>
    <property type="evidence" value="ECO:0007669"/>
    <property type="project" value="UniProtKB-KW"/>
</dbReference>
<dbReference type="Pfam" id="PF12678">
    <property type="entry name" value="zf-rbx1"/>
    <property type="match status" value="1"/>
</dbReference>